<dbReference type="SUPFAM" id="SSF56112">
    <property type="entry name" value="Protein kinase-like (PK-like)"/>
    <property type="match status" value="1"/>
</dbReference>
<dbReference type="AlphaFoldDB" id="A0A8H3R2F3"/>
<dbReference type="InterPro" id="IPR011009">
    <property type="entry name" value="Kinase-like_dom_sf"/>
</dbReference>
<accession>A0A8H3R2F3</accession>
<dbReference type="InterPro" id="IPR000719">
    <property type="entry name" value="Prot_kinase_dom"/>
</dbReference>
<organism evidence="3 4">
    <name type="scientific">Rhizophagus clarus</name>
    <dbReference type="NCBI Taxonomy" id="94130"/>
    <lineage>
        <taxon>Eukaryota</taxon>
        <taxon>Fungi</taxon>
        <taxon>Fungi incertae sedis</taxon>
        <taxon>Mucoromycota</taxon>
        <taxon>Glomeromycotina</taxon>
        <taxon>Glomeromycetes</taxon>
        <taxon>Glomerales</taxon>
        <taxon>Glomeraceae</taxon>
        <taxon>Rhizophagus</taxon>
    </lineage>
</organism>
<dbReference type="Proteomes" id="UP000615446">
    <property type="component" value="Unassembled WGS sequence"/>
</dbReference>
<dbReference type="InterPro" id="IPR011990">
    <property type="entry name" value="TPR-like_helical_dom_sf"/>
</dbReference>
<evidence type="ECO:0000256" key="1">
    <source>
        <dbReference type="ARBA" id="ARBA00038101"/>
    </source>
</evidence>
<sequence length="828" mass="95894">MSHNTEIGTINNTNEWINWIEEAISKKYIKYYEYENFYNIKEICSDEIGKFYRANWKNPYKHLVLRSFTNFDNETVKEIFREIELHHEVDFHENFIHFYGVTTSNQENQIVQYMFVMDDADGGTLQDYLKKNFCNLTWNDKFNLAFQLTNAVSYLHEEGIKIVHGDLRSSNLFVHQNMIKLADLGMSNRIESKSSEIPREIIPYVDPKRFAKRKKKKKRYQINEKSDVYSVGMLLWEISSGQPPFHKLNVSKLDDEISKNNLREIIIENTPSDYSILYTDCWKNEPNDRPTMNQVVNRLRSFFFSKLNLSNNFYQPADSKLNNPSSVDNLLYGGLSQVIQNTEINYEKAYNLFTKALEKNNLLSRYYLFEITINKIVDLILENLNDGKEELIVKQIIIKYLDNHNINSQLTYDLLLSNQNNSNFIFLLGYFNYYGILITNINYEKAFNLFIKSEQNHILSQYYIGICYEFGNGTTKNEKLAFEYYKKITKKIYALGEFKVGYFYDKGIGVEKDKEQAIHWYEKAANVGHLIAMYYLGLYYKNKKGTEEDDAKAFELFKNSAEGENINGIIMLGYCYSNGIGTNIDKNKVFELYQKAANLGNNIAQHNLGHIYIDGEVVEKDYNEAFKLFKESAEKGSSDGITMLGYCYNNGIGVKIDKKKAFELYHKAANLENNAIAQHNLALMYQDGDGVEKDNNKAFELFKKSAEKEYLNGITMLGYCYDNGIGTKIDKKKAFELYQKATKLGNITAQHNLALMYKDGEGVEKDHNKAFELFKAAADKGYSDGITMLGYCFNNGIGTKIDKQRALNLYQKAANLGNDTAKYNLKCL</sequence>
<dbReference type="InterPro" id="IPR008266">
    <property type="entry name" value="Tyr_kinase_AS"/>
</dbReference>
<evidence type="ECO:0000313" key="4">
    <source>
        <dbReference type="Proteomes" id="UP000615446"/>
    </source>
</evidence>
<comment type="caution">
    <text evidence="3">The sequence shown here is derived from an EMBL/GenBank/DDBJ whole genome shotgun (WGS) entry which is preliminary data.</text>
</comment>
<dbReference type="InterPro" id="IPR006597">
    <property type="entry name" value="Sel1-like"/>
</dbReference>
<protein>
    <submittedName>
        <fullName evidence="3">Kinase-like domain-containing protein</fullName>
    </submittedName>
</protein>
<keyword evidence="3" id="KW-0418">Kinase</keyword>
<dbReference type="GO" id="GO:0005524">
    <property type="term" value="F:ATP binding"/>
    <property type="evidence" value="ECO:0007669"/>
    <property type="project" value="InterPro"/>
</dbReference>
<dbReference type="Gene3D" id="1.25.40.10">
    <property type="entry name" value="Tetratricopeptide repeat domain"/>
    <property type="match status" value="3"/>
</dbReference>
<dbReference type="InterPro" id="IPR001245">
    <property type="entry name" value="Ser-Thr/Tyr_kinase_cat_dom"/>
</dbReference>
<evidence type="ECO:0000259" key="2">
    <source>
        <dbReference type="PROSITE" id="PS50011"/>
    </source>
</evidence>
<proteinExistence type="inferred from homology"/>
<dbReference type="Pfam" id="PF08238">
    <property type="entry name" value="Sel1"/>
    <property type="match status" value="12"/>
</dbReference>
<dbReference type="EMBL" id="BLAL01000295">
    <property type="protein sequence ID" value="GET00867.1"/>
    <property type="molecule type" value="Genomic_DNA"/>
</dbReference>
<dbReference type="PANTHER" id="PTHR11102">
    <property type="entry name" value="SEL-1-LIKE PROTEIN"/>
    <property type="match status" value="1"/>
</dbReference>
<dbReference type="PROSITE" id="PS00109">
    <property type="entry name" value="PROTEIN_KINASE_TYR"/>
    <property type="match status" value="1"/>
</dbReference>
<dbReference type="SUPFAM" id="SSF81901">
    <property type="entry name" value="HCP-like"/>
    <property type="match status" value="2"/>
</dbReference>
<evidence type="ECO:0000313" key="3">
    <source>
        <dbReference type="EMBL" id="GET00867.1"/>
    </source>
</evidence>
<keyword evidence="3" id="KW-0808">Transferase</keyword>
<dbReference type="InterPro" id="IPR050767">
    <property type="entry name" value="Sel1_AlgK"/>
</dbReference>
<dbReference type="SMART" id="SM00671">
    <property type="entry name" value="SEL1"/>
    <property type="match status" value="12"/>
</dbReference>
<dbReference type="GO" id="GO:0004672">
    <property type="term" value="F:protein kinase activity"/>
    <property type="evidence" value="ECO:0007669"/>
    <property type="project" value="InterPro"/>
</dbReference>
<reference evidence="3" key="1">
    <citation type="submission" date="2019-10" db="EMBL/GenBank/DDBJ databases">
        <title>Conservation and host-specific expression of non-tandemly repeated heterogenous ribosome RNA gene in arbuscular mycorrhizal fungi.</title>
        <authorList>
            <person name="Maeda T."/>
            <person name="Kobayashi Y."/>
            <person name="Nakagawa T."/>
            <person name="Ezawa T."/>
            <person name="Yamaguchi K."/>
            <person name="Bino T."/>
            <person name="Nishimoto Y."/>
            <person name="Shigenobu S."/>
            <person name="Kawaguchi M."/>
        </authorList>
    </citation>
    <scope>NUCLEOTIDE SEQUENCE</scope>
    <source>
        <strain evidence="3">HR1</strain>
    </source>
</reference>
<dbReference type="PANTHER" id="PTHR11102:SF160">
    <property type="entry name" value="ERAD-ASSOCIATED E3 UBIQUITIN-PROTEIN LIGASE COMPONENT HRD3"/>
    <property type="match status" value="1"/>
</dbReference>
<name>A0A8H3R2F3_9GLOM</name>
<feature type="domain" description="Protein kinase" evidence="2">
    <location>
        <begin position="37"/>
        <end position="303"/>
    </location>
</feature>
<dbReference type="Gene3D" id="1.10.510.10">
    <property type="entry name" value="Transferase(Phosphotransferase) domain 1"/>
    <property type="match status" value="1"/>
</dbReference>
<dbReference type="Pfam" id="PF07714">
    <property type="entry name" value="PK_Tyr_Ser-Thr"/>
    <property type="match status" value="1"/>
</dbReference>
<dbReference type="PROSITE" id="PS50011">
    <property type="entry name" value="PROTEIN_KINASE_DOM"/>
    <property type="match status" value="1"/>
</dbReference>
<gene>
    <name evidence="3" type="ORF">RCL2_002730900</name>
</gene>
<comment type="similarity">
    <text evidence="1">Belongs to the sel-1 family.</text>
</comment>
<dbReference type="OrthoDB" id="2135964at2759"/>